<keyword evidence="2" id="KW-1185">Reference proteome</keyword>
<accession>A0ABW2A8J1</accession>
<gene>
    <name evidence="1" type="primary">sixA</name>
    <name evidence="1" type="ORF">ACFQDL_29440</name>
</gene>
<comment type="caution">
    <text evidence="1">The sequence shown here is derived from an EMBL/GenBank/DDBJ whole genome shotgun (WGS) entry which is preliminary data.</text>
</comment>
<dbReference type="InterPro" id="IPR004449">
    <property type="entry name" value="SixA"/>
</dbReference>
<evidence type="ECO:0000313" key="2">
    <source>
        <dbReference type="Proteomes" id="UP001596422"/>
    </source>
</evidence>
<dbReference type="Gene3D" id="3.40.50.1240">
    <property type="entry name" value="Phosphoglycerate mutase-like"/>
    <property type="match status" value="1"/>
</dbReference>
<dbReference type="RefSeq" id="WP_379912394.1">
    <property type="nucleotide sequence ID" value="NZ_JBHSWE010000001.1"/>
</dbReference>
<sequence>MEIYLMQHGLAADKETDPERHLSEEGLNAVHRVANRTAELGLESGPIYHSGKVRARESAEILAEALNRRGRVQYLAGLNPKDPVMPLVEWLQERTAEGVEALTLVGHLPSLARLAALLMTGNEAQTVVAFENAGLVKLTPDPDRAQRYRVRWMLSPGLVR</sequence>
<dbReference type="CDD" id="cd07067">
    <property type="entry name" value="HP_PGM_like"/>
    <property type="match status" value="1"/>
</dbReference>
<reference evidence="2" key="1">
    <citation type="journal article" date="2019" name="Int. J. Syst. Evol. Microbiol.">
        <title>The Global Catalogue of Microorganisms (GCM) 10K type strain sequencing project: providing services to taxonomists for standard genome sequencing and annotation.</title>
        <authorList>
            <consortium name="The Broad Institute Genomics Platform"/>
            <consortium name="The Broad Institute Genome Sequencing Center for Infectious Disease"/>
            <person name="Wu L."/>
            <person name="Ma J."/>
        </authorList>
    </citation>
    <scope>NUCLEOTIDE SEQUENCE [LARGE SCALE GENOMIC DNA]</scope>
    <source>
        <strain evidence="2">NBRC 111756</strain>
    </source>
</reference>
<protein>
    <submittedName>
        <fullName evidence="1">Phosphohistidine phosphatase SixA</fullName>
    </submittedName>
</protein>
<organism evidence="1 2">
    <name type="scientific">Marinobacterium aestuariivivens</name>
    <dbReference type="NCBI Taxonomy" id="1698799"/>
    <lineage>
        <taxon>Bacteria</taxon>
        <taxon>Pseudomonadati</taxon>
        <taxon>Pseudomonadota</taxon>
        <taxon>Gammaproteobacteria</taxon>
        <taxon>Oceanospirillales</taxon>
        <taxon>Oceanospirillaceae</taxon>
        <taxon>Marinobacterium</taxon>
    </lineage>
</organism>
<dbReference type="SUPFAM" id="SSF53254">
    <property type="entry name" value="Phosphoglycerate mutase-like"/>
    <property type="match status" value="1"/>
</dbReference>
<dbReference type="InterPro" id="IPR029033">
    <property type="entry name" value="His_PPase_superfam"/>
</dbReference>
<dbReference type="Proteomes" id="UP001596422">
    <property type="component" value="Unassembled WGS sequence"/>
</dbReference>
<dbReference type="Pfam" id="PF00300">
    <property type="entry name" value="His_Phos_1"/>
    <property type="match status" value="1"/>
</dbReference>
<dbReference type="InterPro" id="IPR013078">
    <property type="entry name" value="His_Pase_superF_clade-1"/>
</dbReference>
<dbReference type="EMBL" id="JBHSWE010000001">
    <property type="protein sequence ID" value="MFC6673752.1"/>
    <property type="molecule type" value="Genomic_DNA"/>
</dbReference>
<evidence type="ECO:0000313" key="1">
    <source>
        <dbReference type="EMBL" id="MFC6673752.1"/>
    </source>
</evidence>
<proteinExistence type="predicted"/>
<name>A0ABW2A8J1_9GAMM</name>
<dbReference type="NCBIfam" id="TIGR00249">
    <property type="entry name" value="sixA"/>
    <property type="match status" value="1"/>
</dbReference>